<sequence length="249" mass="29162">MKPSLKPTGLTMSNLNPLKRCQYVTSSTPLVTSKSEIRGVYAVAQQFYFKMALRRSIVTSNEFFKCEFYPPSHLLGLFRKSRPALRVKCEQDQVLFNDPSLDFGSTNKRLQGSVKNMDMMSYSFKRIEVRRLMREKFWDSYQRGKGCDGLYVFNVRLLPKTASEWIQFNQHILQAIEKVTSTDFNKKIQNDNSRVDWRKLLKVLEKNDMVKPEWFDQVAALYSKKSIKRKSSTSKATQMVQLPKRKPTW</sequence>
<dbReference type="EMBL" id="CDQK01000001">
    <property type="protein sequence ID" value="CEP21022.1"/>
    <property type="molecule type" value="Genomic_DNA"/>
</dbReference>
<accession>A0A0H5C0Q0</accession>
<gene>
    <name evidence="1" type="ORF">BN1211_1017</name>
</gene>
<organism evidence="1 2">
    <name type="scientific">Cyberlindnera jadinii (strain ATCC 18201 / CBS 1600 / BCRC 20928 / JCM 3617 / NBRC 0987 / NRRL Y-1542)</name>
    <name type="common">Torula yeast</name>
    <name type="synonym">Candida utilis</name>
    <dbReference type="NCBI Taxonomy" id="983966"/>
    <lineage>
        <taxon>Eukaryota</taxon>
        <taxon>Fungi</taxon>
        <taxon>Dikarya</taxon>
        <taxon>Ascomycota</taxon>
        <taxon>Saccharomycotina</taxon>
        <taxon>Saccharomycetes</taxon>
        <taxon>Phaffomycetales</taxon>
        <taxon>Phaffomycetaceae</taxon>
        <taxon>Cyberlindnera</taxon>
    </lineage>
</organism>
<protein>
    <submittedName>
        <fullName evidence="1">Uncharacterized protein</fullName>
    </submittedName>
</protein>
<dbReference type="Proteomes" id="UP000038830">
    <property type="component" value="Unassembled WGS sequence"/>
</dbReference>
<dbReference type="AlphaFoldDB" id="A0A0H5C0Q0"/>
<reference evidence="2" key="1">
    <citation type="journal article" date="2015" name="J. Biotechnol.">
        <title>The structure of the Cyberlindnera jadinii genome and its relation to Candida utilis analyzed by the occurrence of single nucleotide polymorphisms.</title>
        <authorList>
            <person name="Rupp O."/>
            <person name="Brinkrolf K."/>
            <person name="Buerth C."/>
            <person name="Kunigo M."/>
            <person name="Schneider J."/>
            <person name="Jaenicke S."/>
            <person name="Goesmann A."/>
            <person name="Puehler A."/>
            <person name="Jaeger K.-E."/>
            <person name="Ernst J.F."/>
        </authorList>
    </citation>
    <scope>NUCLEOTIDE SEQUENCE [LARGE SCALE GENOMIC DNA]</scope>
    <source>
        <strain evidence="2">ATCC 18201 / CBS 1600 / BCRC 20928 / JCM 3617 / NBRC 0987 / NRRL Y-1542</strain>
    </source>
</reference>
<name>A0A0H5C0Q0_CYBJN</name>
<proteinExistence type="predicted"/>
<evidence type="ECO:0000313" key="1">
    <source>
        <dbReference type="EMBL" id="CEP21022.1"/>
    </source>
</evidence>
<evidence type="ECO:0000313" key="2">
    <source>
        <dbReference type="Proteomes" id="UP000038830"/>
    </source>
</evidence>